<dbReference type="Proteomes" id="UP000244496">
    <property type="component" value="Chromosome"/>
</dbReference>
<sequence length="509" mass="54580">MKHFLRSETGYAFLLTLIFLPVFMGVSLLVIDVGRAHNAQQDLQAAADALALAGAAELDGQPASRARAKTAMAKLSGAASNSVSFLGLPPNAGAVTLPYTVDSTAPFQVTFLKTIPLSDDDVIGGKYLTDNVAKSDFEARFVHVFARSNNLASFFFSPATRKRSELLIGATAVATQSRSTCDLTPMFMCSPFSGQKNPSAKDRLLTAFAAGDLHGQMFKLQTNPSGSLVSGNIGYLDTIGRSTDAVSRGLAGEPYPQCIELTDQVIPKTGAVASAWDGFNVRFDITSKGGPTSFAANTAFPAAKNVRKGWPVGQCELTGSFKGRQDFTQFPRFSDNRGPAIDAVRNSGTWNLTQAVTIPNSKKNAPSYIFPAYWPTLYPTTPLIEANVTSYAGKQPSRYDIYMYEQKMGLVSTASAGNETGLPSCITKKTDTSWEDRRTMLIAIVDCDGSTNGNAPLTVDAYAKVFLVNPVTGALDTGSDTLDIEIVDLSERSNGSIRNFIRDDIVLVR</sequence>
<evidence type="ECO:0000313" key="4">
    <source>
        <dbReference type="Proteomes" id="UP000244496"/>
    </source>
</evidence>
<dbReference type="KEGG" id="geh:HYN69_14305"/>
<dbReference type="InterPro" id="IPR028087">
    <property type="entry name" value="Tad_N"/>
</dbReference>
<feature type="transmembrane region" description="Helical" evidence="1">
    <location>
        <begin position="12"/>
        <end position="31"/>
    </location>
</feature>
<dbReference type="AlphaFoldDB" id="A0A2S0UNZ3"/>
<protein>
    <recommendedName>
        <fullName evidence="2">Putative Flp pilus-assembly TadG-like N-terminal domain-containing protein</fullName>
    </recommendedName>
</protein>
<organism evidence="3 4">
    <name type="scientific">Paragemmobacter aquarius</name>
    <dbReference type="NCBI Taxonomy" id="2169400"/>
    <lineage>
        <taxon>Bacteria</taxon>
        <taxon>Pseudomonadati</taxon>
        <taxon>Pseudomonadota</taxon>
        <taxon>Alphaproteobacteria</taxon>
        <taxon>Rhodobacterales</taxon>
        <taxon>Paracoccaceae</taxon>
        <taxon>Paragemmobacter</taxon>
    </lineage>
</organism>
<name>A0A2S0UNZ3_9RHOB</name>
<dbReference type="OrthoDB" id="8014659at2"/>
<dbReference type="RefSeq" id="WP_108436332.1">
    <property type="nucleotide sequence ID" value="NZ_CP028918.1"/>
</dbReference>
<feature type="domain" description="Putative Flp pilus-assembly TadG-like N-terminal" evidence="2">
    <location>
        <begin position="10"/>
        <end position="56"/>
    </location>
</feature>
<keyword evidence="1" id="KW-0472">Membrane</keyword>
<evidence type="ECO:0000259" key="2">
    <source>
        <dbReference type="Pfam" id="PF13400"/>
    </source>
</evidence>
<accession>A0A2S0UNZ3</accession>
<gene>
    <name evidence="3" type="ORF">HYN69_14305</name>
</gene>
<reference evidence="3 4" key="1">
    <citation type="submission" date="2018-04" db="EMBL/GenBank/DDBJ databases">
        <title>Genome sequencing of Gemmobacter.</title>
        <authorList>
            <person name="Yi H."/>
            <person name="Baek M.-G."/>
        </authorList>
    </citation>
    <scope>NUCLEOTIDE SEQUENCE [LARGE SCALE GENOMIC DNA]</scope>
    <source>
        <strain evidence="3 4">HYN0069</strain>
    </source>
</reference>
<keyword evidence="1" id="KW-1133">Transmembrane helix</keyword>
<proteinExistence type="predicted"/>
<dbReference type="EMBL" id="CP028918">
    <property type="protein sequence ID" value="AWB49515.1"/>
    <property type="molecule type" value="Genomic_DNA"/>
</dbReference>
<evidence type="ECO:0000313" key="3">
    <source>
        <dbReference type="EMBL" id="AWB49515.1"/>
    </source>
</evidence>
<evidence type="ECO:0000256" key="1">
    <source>
        <dbReference type="SAM" id="Phobius"/>
    </source>
</evidence>
<dbReference type="Pfam" id="PF13400">
    <property type="entry name" value="Tad"/>
    <property type="match status" value="1"/>
</dbReference>
<keyword evidence="1" id="KW-0812">Transmembrane</keyword>
<keyword evidence="4" id="KW-1185">Reference proteome</keyword>